<dbReference type="EMBL" id="VSSQ01022330">
    <property type="protein sequence ID" value="MPM68575.1"/>
    <property type="molecule type" value="Genomic_DNA"/>
</dbReference>
<dbReference type="AlphaFoldDB" id="A0A645BTC3"/>
<sequence>MRFLPPKTHTAKRTASAVLFARFLKADPASGGNALSYRAPPIRLLHCDSRSDTFRLAKCPGVVYYKNKIFYSGGVLHERRFYLCRLRQSPASSGGLRPQRRGNLYPDAQGGAGRGEGFGSAGAGADRLYLRRPFLSGTPAARRGTGPFNRVGGHPESGGRHCRGPAGSE</sequence>
<evidence type="ECO:0000313" key="2">
    <source>
        <dbReference type="EMBL" id="MPM68575.1"/>
    </source>
</evidence>
<name>A0A645BTC3_9ZZZZ</name>
<reference evidence="2" key="1">
    <citation type="submission" date="2019-08" db="EMBL/GenBank/DDBJ databases">
        <authorList>
            <person name="Kucharzyk K."/>
            <person name="Murdoch R.W."/>
            <person name="Higgins S."/>
            <person name="Loffler F."/>
        </authorList>
    </citation>
    <scope>NUCLEOTIDE SEQUENCE</scope>
</reference>
<evidence type="ECO:0000256" key="1">
    <source>
        <dbReference type="SAM" id="MobiDB-lite"/>
    </source>
</evidence>
<organism evidence="2">
    <name type="scientific">bioreactor metagenome</name>
    <dbReference type="NCBI Taxonomy" id="1076179"/>
    <lineage>
        <taxon>unclassified sequences</taxon>
        <taxon>metagenomes</taxon>
        <taxon>ecological metagenomes</taxon>
    </lineage>
</organism>
<protein>
    <submittedName>
        <fullName evidence="2">Uncharacterized protein</fullName>
    </submittedName>
</protein>
<proteinExistence type="predicted"/>
<accession>A0A645BTC3</accession>
<gene>
    <name evidence="2" type="ORF">SDC9_115509</name>
</gene>
<feature type="region of interest" description="Disordered" evidence="1">
    <location>
        <begin position="91"/>
        <end position="117"/>
    </location>
</feature>
<comment type="caution">
    <text evidence="2">The sequence shown here is derived from an EMBL/GenBank/DDBJ whole genome shotgun (WGS) entry which is preliminary data.</text>
</comment>
<feature type="region of interest" description="Disordered" evidence="1">
    <location>
        <begin position="136"/>
        <end position="169"/>
    </location>
</feature>